<dbReference type="Pfam" id="PF12833">
    <property type="entry name" value="HTH_18"/>
    <property type="match status" value="1"/>
</dbReference>
<accession>A0A0D0IXD5</accession>
<dbReference type="SUPFAM" id="SSF81901">
    <property type="entry name" value="HCP-like"/>
    <property type="match status" value="1"/>
</dbReference>
<evidence type="ECO:0000256" key="4">
    <source>
        <dbReference type="PROSITE-ProRule" id="PRU00339"/>
    </source>
</evidence>
<dbReference type="SMART" id="SM00342">
    <property type="entry name" value="HTH_ARAC"/>
    <property type="match status" value="1"/>
</dbReference>
<dbReference type="InterPro" id="IPR019734">
    <property type="entry name" value="TPR_rpt"/>
</dbReference>
<dbReference type="InterPro" id="IPR011990">
    <property type="entry name" value="TPR-like_helical_dom_sf"/>
</dbReference>
<dbReference type="OrthoDB" id="1117518at2"/>
<evidence type="ECO:0000259" key="6">
    <source>
        <dbReference type="PROSITE" id="PS01124"/>
    </source>
</evidence>
<evidence type="ECO:0000313" key="7">
    <source>
        <dbReference type="EMBL" id="KIP60220.1"/>
    </source>
</evidence>
<dbReference type="SUPFAM" id="SSF46689">
    <property type="entry name" value="Homeodomain-like"/>
    <property type="match status" value="1"/>
</dbReference>
<dbReference type="PANTHER" id="PTHR43280:SF29">
    <property type="entry name" value="ARAC-FAMILY TRANSCRIPTIONAL REGULATOR"/>
    <property type="match status" value="1"/>
</dbReference>
<gene>
    <name evidence="7" type="ORF">ST44_11855</name>
</gene>
<keyword evidence="1" id="KW-0805">Transcription regulation</keyword>
<keyword evidence="3" id="KW-0804">Transcription</keyword>
<keyword evidence="5" id="KW-1133">Transmembrane helix</keyword>
<dbReference type="GO" id="GO:0003700">
    <property type="term" value="F:DNA-binding transcription factor activity"/>
    <property type="evidence" value="ECO:0007669"/>
    <property type="project" value="InterPro"/>
</dbReference>
<dbReference type="PROSITE" id="PS50005">
    <property type="entry name" value="TPR"/>
    <property type="match status" value="2"/>
</dbReference>
<keyword evidence="5" id="KW-0812">Transmembrane</keyword>
<dbReference type="Gene3D" id="1.25.40.10">
    <property type="entry name" value="Tetratricopeptide repeat domain"/>
    <property type="match status" value="2"/>
</dbReference>
<dbReference type="Gene3D" id="1.10.10.60">
    <property type="entry name" value="Homeodomain-like"/>
    <property type="match status" value="1"/>
</dbReference>
<feature type="repeat" description="TPR" evidence="4">
    <location>
        <begin position="94"/>
        <end position="127"/>
    </location>
</feature>
<keyword evidence="8" id="KW-1185">Reference proteome</keyword>
<organism evidence="7 8">
    <name type="scientific">Prevotella pectinovora</name>
    <dbReference type="NCBI Taxonomy" id="1602169"/>
    <lineage>
        <taxon>Bacteria</taxon>
        <taxon>Pseudomonadati</taxon>
        <taxon>Bacteroidota</taxon>
        <taxon>Bacteroidia</taxon>
        <taxon>Bacteroidales</taxon>
        <taxon>Prevotellaceae</taxon>
        <taxon>Prevotella</taxon>
    </lineage>
</organism>
<dbReference type="InterPro" id="IPR009057">
    <property type="entry name" value="Homeodomain-like_sf"/>
</dbReference>
<dbReference type="PROSITE" id="PS01124">
    <property type="entry name" value="HTH_ARAC_FAMILY_2"/>
    <property type="match status" value="1"/>
</dbReference>
<reference evidence="7 8" key="1">
    <citation type="submission" date="2015-01" db="EMBL/GenBank/DDBJ databases">
        <title>Comparative genomics of non-oral Prevotella species.</title>
        <authorList>
            <person name="Accetto T."/>
            <person name="Nograsek B."/>
            <person name="Avgustin G."/>
        </authorList>
    </citation>
    <scope>NUCLEOTIDE SEQUENCE [LARGE SCALE GENOMIC DNA]</scope>
    <source>
        <strain evidence="7 8">P5-119</strain>
    </source>
</reference>
<dbReference type="RefSeq" id="WP_042520115.1">
    <property type="nucleotide sequence ID" value="NZ_JXQI01000072.1"/>
</dbReference>
<dbReference type="GO" id="GO:0043565">
    <property type="term" value="F:sequence-specific DNA binding"/>
    <property type="evidence" value="ECO:0007669"/>
    <property type="project" value="InterPro"/>
</dbReference>
<dbReference type="EMBL" id="JXQK01000087">
    <property type="protein sequence ID" value="KIP60220.1"/>
    <property type="molecule type" value="Genomic_DNA"/>
</dbReference>
<feature type="repeat" description="TPR" evidence="4">
    <location>
        <begin position="134"/>
        <end position="167"/>
    </location>
</feature>
<evidence type="ECO:0000313" key="8">
    <source>
        <dbReference type="Proteomes" id="UP000032046"/>
    </source>
</evidence>
<evidence type="ECO:0000256" key="2">
    <source>
        <dbReference type="ARBA" id="ARBA00023125"/>
    </source>
</evidence>
<dbReference type="Proteomes" id="UP000032046">
    <property type="component" value="Unassembled WGS sequence"/>
</dbReference>
<dbReference type="SMART" id="SM00028">
    <property type="entry name" value="TPR"/>
    <property type="match status" value="4"/>
</dbReference>
<name>A0A0D0IXD5_9BACT</name>
<dbReference type="InterPro" id="IPR018060">
    <property type="entry name" value="HTH_AraC"/>
</dbReference>
<feature type="transmembrane region" description="Helical" evidence="5">
    <location>
        <begin position="12"/>
        <end position="31"/>
    </location>
</feature>
<evidence type="ECO:0000256" key="5">
    <source>
        <dbReference type="SAM" id="Phobius"/>
    </source>
</evidence>
<dbReference type="AlphaFoldDB" id="A0A0D0IXD5"/>
<dbReference type="STRING" id="1602171.ST44_11855"/>
<dbReference type="Pfam" id="PF13424">
    <property type="entry name" value="TPR_12"/>
    <property type="match status" value="1"/>
</dbReference>
<comment type="caution">
    <text evidence="7">The sequence shown here is derived from an EMBL/GenBank/DDBJ whole genome shotgun (WGS) entry which is preliminary data.</text>
</comment>
<protein>
    <recommendedName>
        <fullName evidence="6">HTH araC/xylS-type domain-containing protein</fullName>
    </recommendedName>
</protein>
<keyword evidence="5" id="KW-0472">Membrane</keyword>
<dbReference type="PANTHER" id="PTHR43280">
    <property type="entry name" value="ARAC-FAMILY TRANSCRIPTIONAL REGULATOR"/>
    <property type="match status" value="1"/>
</dbReference>
<evidence type="ECO:0000256" key="1">
    <source>
        <dbReference type="ARBA" id="ARBA00023015"/>
    </source>
</evidence>
<sequence length="561" mass="65653">MPHTADTSPWRPFASLLLAMLLSSACIGMYAHDNRQHPIEAQYRQLSTLNAQSLLRYGETQTGIQADDRALVAFNILMSRYSAQMERQDKYACAKAACHIGNIYYMRCSYSKAMEYFLTSLKLCEDNGFSDMIPRIYNMIGNVYSMFNDFERSSMFYRKALAVARHSGDKSFVNRLLNNLICAYPTKEPLSRIKAYYREMAANREQRPRYHYNLLMDKGMILSYENRHREAIRWFRQSAYYAQEHQLGVECEGSSYTSMAESFLRLNQVDSALCYLHTNERLARENNQANLLAETLKKLYMLYEKRNLERALQYKSEYLDLNDSIYNITAFNHLKNAQFLYETNRSTDTINNLTLEKERKEMQLTMQRRWLVTLIACSLLFMVLLAVVIVQKRRLKASYNSLYERSKAMLTEENAYRQRIHDLEEQSPRPTSTTVPEEQRKAILACIMHTMEQTEDFCDSNFTIERLAEKAGTNTRYASQVINQVFGKNFRTLLNEYRIKEAMRRLMDDDTYGKLTIKAISESVGYKSQANFITVFTRITGIKPSMYQKLSREEKEKKINA</sequence>
<proteinExistence type="predicted"/>
<feature type="domain" description="HTH araC/xylS-type" evidence="6">
    <location>
        <begin position="441"/>
        <end position="550"/>
    </location>
</feature>
<keyword evidence="2" id="KW-0238">DNA-binding</keyword>
<feature type="transmembrane region" description="Helical" evidence="5">
    <location>
        <begin position="370"/>
        <end position="390"/>
    </location>
</feature>
<keyword evidence="4" id="KW-0802">TPR repeat</keyword>
<evidence type="ECO:0000256" key="3">
    <source>
        <dbReference type="ARBA" id="ARBA00023163"/>
    </source>
</evidence>